<feature type="transmembrane region" description="Helical" evidence="11">
    <location>
        <begin position="6"/>
        <end position="25"/>
    </location>
</feature>
<dbReference type="InterPro" id="IPR041489">
    <property type="entry name" value="PDZ_6"/>
</dbReference>
<evidence type="ECO:0000313" key="14">
    <source>
        <dbReference type="Proteomes" id="UP000741863"/>
    </source>
</evidence>
<keyword evidence="14" id="KW-1185">Reference proteome</keyword>
<dbReference type="InterPro" id="IPR036034">
    <property type="entry name" value="PDZ_sf"/>
</dbReference>
<evidence type="ECO:0000256" key="6">
    <source>
        <dbReference type="ARBA" id="ARBA00022801"/>
    </source>
</evidence>
<dbReference type="CDD" id="cd06163">
    <property type="entry name" value="S2P-M50_PDZ_RseP-like"/>
    <property type="match status" value="1"/>
</dbReference>
<keyword evidence="11" id="KW-0479">Metal-binding</keyword>
<keyword evidence="6 11" id="KW-0378">Hydrolase</keyword>
<dbReference type="CDD" id="cd23081">
    <property type="entry name" value="cpPDZ_EcRseP-like"/>
    <property type="match status" value="1"/>
</dbReference>
<reference evidence="13 14" key="1">
    <citation type="submission" date="2021-01" db="EMBL/GenBank/DDBJ databases">
        <title>Genomic Encyclopedia of Type Strains, Phase IV (KMG-IV): sequencing the most valuable type-strain genomes for metagenomic binning, comparative biology and taxonomic classification.</title>
        <authorList>
            <person name="Goeker M."/>
        </authorList>
    </citation>
    <scope>NUCLEOTIDE SEQUENCE [LARGE SCALE GENOMIC DNA]</scope>
    <source>
        <strain evidence="13 14">DSM 25540</strain>
    </source>
</reference>
<feature type="transmembrane region" description="Helical" evidence="11">
    <location>
        <begin position="169"/>
        <end position="193"/>
    </location>
</feature>
<keyword evidence="10 11" id="KW-0472">Membrane</keyword>
<dbReference type="InterPro" id="IPR001478">
    <property type="entry name" value="PDZ"/>
</dbReference>
<evidence type="ECO:0000256" key="11">
    <source>
        <dbReference type="RuleBase" id="RU362031"/>
    </source>
</evidence>
<dbReference type="GO" id="GO:0008233">
    <property type="term" value="F:peptidase activity"/>
    <property type="evidence" value="ECO:0007669"/>
    <property type="project" value="UniProtKB-KW"/>
</dbReference>
<dbReference type="PANTHER" id="PTHR42837:SF2">
    <property type="entry name" value="MEMBRANE METALLOPROTEASE ARASP2, CHLOROPLASTIC-RELATED"/>
    <property type="match status" value="1"/>
</dbReference>
<comment type="similarity">
    <text evidence="3 11">Belongs to the peptidase M50B family.</text>
</comment>
<evidence type="ECO:0000256" key="8">
    <source>
        <dbReference type="ARBA" id="ARBA00022989"/>
    </source>
</evidence>
<keyword evidence="7 11" id="KW-0862">Zinc</keyword>
<dbReference type="Proteomes" id="UP000741863">
    <property type="component" value="Unassembled WGS sequence"/>
</dbReference>
<dbReference type="SUPFAM" id="SSF50156">
    <property type="entry name" value="PDZ domain-like"/>
    <property type="match status" value="1"/>
</dbReference>
<protein>
    <recommendedName>
        <fullName evidence="11">Zinc metalloprotease</fullName>
        <ecNumber evidence="11">3.4.24.-</ecNumber>
    </recommendedName>
</protein>
<evidence type="ECO:0000256" key="3">
    <source>
        <dbReference type="ARBA" id="ARBA00007931"/>
    </source>
</evidence>
<keyword evidence="5 11" id="KW-0812">Transmembrane</keyword>
<keyword evidence="8 11" id="KW-1133">Transmembrane helix</keyword>
<comment type="cofactor">
    <cofactor evidence="1 11">
        <name>Zn(2+)</name>
        <dbReference type="ChEBI" id="CHEBI:29105"/>
    </cofactor>
</comment>
<dbReference type="NCBIfam" id="TIGR00054">
    <property type="entry name" value="RIP metalloprotease RseP"/>
    <property type="match status" value="1"/>
</dbReference>
<evidence type="ECO:0000256" key="5">
    <source>
        <dbReference type="ARBA" id="ARBA00022692"/>
    </source>
</evidence>
<evidence type="ECO:0000256" key="9">
    <source>
        <dbReference type="ARBA" id="ARBA00023049"/>
    </source>
</evidence>
<accession>A0ABS2PBD9</accession>
<keyword evidence="9 11" id="KW-0482">Metalloprotease</keyword>
<feature type="transmembrane region" description="Helical" evidence="11">
    <location>
        <begin position="391"/>
        <end position="410"/>
    </location>
</feature>
<evidence type="ECO:0000256" key="10">
    <source>
        <dbReference type="ARBA" id="ARBA00023136"/>
    </source>
</evidence>
<dbReference type="EMBL" id="JAFBEC010000004">
    <property type="protein sequence ID" value="MBM7632624.1"/>
    <property type="molecule type" value="Genomic_DNA"/>
</dbReference>
<keyword evidence="4 13" id="KW-0645">Protease</keyword>
<evidence type="ECO:0000256" key="4">
    <source>
        <dbReference type="ARBA" id="ARBA00022670"/>
    </source>
</evidence>
<dbReference type="Pfam" id="PF02163">
    <property type="entry name" value="Peptidase_M50"/>
    <property type="match status" value="1"/>
</dbReference>
<evidence type="ECO:0000313" key="13">
    <source>
        <dbReference type="EMBL" id="MBM7632624.1"/>
    </source>
</evidence>
<comment type="caution">
    <text evidence="13">The sequence shown here is derived from an EMBL/GenBank/DDBJ whole genome shotgun (WGS) entry which is preliminary data.</text>
</comment>
<organism evidence="13 14">
    <name type="scientific">Geomicrobium sediminis</name>
    <dbReference type="NCBI Taxonomy" id="1347788"/>
    <lineage>
        <taxon>Bacteria</taxon>
        <taxon>Bacillati</taxon>
        <taxon>Bacillota</taxon>
        <taxon>Bacilli</taxon>
        <taxon>Bacillales</taxon>
        <taxon>Geomicrobium</taxon>
    </lineage>
</organism>
<feature type="domain" description="PDZ" evidence="12">
    <location>
        <begin position="188"/>
        <end position="255"/>
    </location>
</feature>
<evidence type="ECO:0000256" key="7">
    <source>
        <dbReference type="ARBA" id="ARBA00022833"/>
    </source>
</evidence>
<evidence type="ECO:0000256" key="2">
    <source>
        <dbReference type="ARBA" id="ARBA00004141"/>
    </source>
</evidence>
<comment type="subcellular location">
    <subcellularLocation>
        <location evidence="2">Membrane</location>
        <topology evidence="2">Multi-pass membrane protein</topology>
    </subcellularLocation>
</comment>
<feature type="transmembrane region" description="Helical" evidence="11">
    <location>
        <begin position="345"/>
        <end position="364"/>
    </location>
</feature>
<dbReference type="EC" id="3.4.24.-" evidence="11"/>
<dbReference type="Gene3D" id="2.30.42.10">
    <property type="match status" value="1"/>
</dbReference>
<evidence type="ECO:0000259" key="12">
    <source>
        <dbReference type="SMART" id="SM00228"/>
    </source>
</evidence>
<proteinExistence type="inferred from homology"/>
<dbReference type="GO" id="GO:0006508">
    <property type="term" value="P:proteolysis"/>
    <property type="evidence" value="ECO:0007669"/>
    <property type="project" value="UniProtKB-KW"/>
</dbReference>
<sequence length="418" mass="46646">MQTLIAVIIIFGLIVAIHEWGHLYFAKKMGILCREFAIGFGPKLYSKKKNETLYTIRLFPIGGFVRMAGEDPETVQIKPGYEIGLTFNDQDKVKEIIVNNKAKHPEAKVVSVERIDLEHQLKIDAYGDEEEGLQTYEIDPKADLIVDEERNQIAPWDRQFGSKKPWQKAVAIFAGPFMNFVLAIVLFIGYGFIDGVPVPEVGQVAETSPAEEVGLQNGDTILALDGQEMSDWREVQEYIQNSPDEAIAFSIERDSSVETISITPTAVYHEPWDRDIGQIGIIPERDHGVLLVIQNSFIQTYEVVELIFDVLSLIFTGEFSIDMLAGPVGIYDVTGDVVALGYEMLFLWAGMLSVNIGIVNLLPIPALDGGRLVFIGIEAIRGKPLDPNKEGMAHFVGFALLMLLVLMVTWNDITRLFL</sequence>
<name>A0ABS2PBD9_9BACL</name>
<dbReference type="RefSeq" id="WP_204696966.1">
    <property type="nucleotide sequence ID" value="NZ_JAFBEC010000004.1"/>
</dbReference>
<dbReference type="SMART" id="SM00228">
    <property type="entry name" value="PDZ"/>
    <property type="match status" value="1"/>
</dbReference>
<dbReference type="InterPro" id="IPR004387">
    <property type="entry name" value="Pept_M50_Zn"/>
</dbReference>
<dbReference type="InterPro" id="IPR008915">
    <property type="entry name" value="Peptidase_M50"/>
</dbReference>
<dbReference type="Pfam" id="PF17820">
    <property type="entry name" value="PDZ_6"/>
    <property type="match status" value="1"/>
</dbReference>
<gene>
    <name evidence="13" type="ORF">JOD17_001718</name>
</gene>
<evidence type="ECO:0000256" key="1">
    <source>
        <dbReference type="ARBA" id="ARBA00001947"/>
    </source>
</evidence>
<dbReference type="PANTHER" id="PTHR42837">
    <property type="entry name" value="REGULATOR OF SIGMA-E PROTEASE RSEP"/>
    <property type="match status" value="1"/>
</dbReference>